<keyword evidence="3 8" id="KW-0808">Transferase</keyword>
<evidence type="ECO:0000256" key="2">
    <source>
        <dbReference type="ARBA" id="ARBA00022603"/>
    </source>
</evidence>
<reference evidence="9" key="1">
    <citation type="journal article" date="2019" name="Int. J. Syst. Evol. Microbiol.">
        <title>The Global Catalogue of Microorganisms (GCM) 10K type strain sequencing project: providing services to taxonomists for standard genome sequencing and annotation.</title>
        <authorList>
            <consortium name="The Broad Institute Genomics Platform"/>
            <consortium name="The Broad Institute Genome Sequencing Center for Infectious Disease"/>
            <person name="Wu L."/>
            <person name="Ma J."/>
        </authorList>
    </citation>
    <scope>NUCLEOTIDE SEQUENCE [LARGE SCALE GENOMIC DNA]</scope>
    <source>
        <strain evidence="9">CCUG 54520</strain>
    </source>
</reference>
<dbReference type="InterPro" id="IPR014048">
    <property type="entry name" value="MethylDNA_cys_MeTrfase_DNA-bd"/>
</dbReference>
<dbReference type="EMBL" id="JBHSFO010000008">
    <property type="protein sequence ID" value="MFC4604883.1"/>
    <property type="molecule type" value="Genomic_DNA"/>
</dbReference>
<evidence type="ECO:0000259" key="7">
    <source>
        <dbReference type="Pfam" id="PF01035"/>
    </source>
</evidence>
<comment type="catalytic activity">
    <reaction evidence="1">
        <text>a 4-O-methyl-thymidine in DNA + L-cysteinyl-[protein] = a thymidine in DNA + S-methyl-L-cysteinyl-[protein]</text>
        <dbReference type="Rhea" id="RHEA:53428"/>
        <dbReference type="Rhea" id="RHEA-COMP:10131"/>
        <dbReference type="Rhea" id="RHEA-COMP:10132"/>
        <dbReference type="Rhea" id="RHEA-COMP:13555"/>
        <dbReference type="Rhea" id="RHEA-COMP:13556"/>
        <dbReference type="ChEBI" id="CHEBI:29950"/>
        <dbReference type="ChEBI" id="CHEBI:82612"/>
        <dbReference type="ChEBI" id="CHEBI:137386"/>
        <dbReference type="ChEBI" id="CHEBI:137387"/>
        <dbReference type="EC" id="2.1.1.63"/>
    </reaction>
</comment>
<dbReference type="NCBIfam" id="TIGR00589">
    <property type="entry name" value="ogt"/>
    <property type="match status" value="1"/>
</dbReference>
<evidence type="ECO:0000256" key="4">
    <source>
        <dbReference type="ARBA" id="ARBA00022763"/>
    </source>
</evidence>
<protein>
    <submittedName>
        <fullName evidence="8">Methylated-DNA--[protein]-cysteine S-methyltransferase</fullName>
        <ecNumber evidence="8">2.1.1.63</ecNumber>
    </submittedName>
</protein>
<comment type="caution">
    <text evidence="8">The sequence shown here is derived from an EMBL/GenBank/DDBJ whole genome shotgun (WGS) entry which is preliminary data.</text>
</comment>
<evidence type="ECO:0000313" key="9">
    <source>
        <dbReference type="Proteomes" id="UP001595914"/>
    </source>
</evidence>
<dbReference type="Gene3D" id="1.10.10.10">
    <property type="entry name" value="Winged helix-like DNA-binding domain superfamily/Winged helix DNA-binding domain"/>
    <property type="match status" value="1"/>
</dbReference>
<gene>
    <name evidence="8" type="ORF">ACFO6S_14390</name>
</gene>
<dbReference type="SUPFAM" id="SSF46767">
    <property type="entry name" value="Methylated DNA-protein cysteine methyltransferase, C-terminal domain"/>
    <property type="match status" value="1"/>
</dbReference>
<comment type="catalytic activity">
    <reaction evidence="6">
        <text>a 6-O-methyl-2'-deoxyguanosine in DNA + L-cysteinyl-[protein] = S-methyl-L-cysteinyl-[protein] + a 2'-deoxyguanosine in DNA</text>
        <dbReference type="Rhea" id="RHEA:24000"/>
        <dbReference type="Rhea" id="RHEA-COMP:10131"/>
        <dbReference type="Rhea" id="RHEA-COMP:10132"/>
        <dbReference type="Rhea" id="RHEA-COMP:11367"/>
        <dbReference type="Rhea" id="RHEA-COMP:11368"/>
        <dbReference type="ChEBI" id="CHEBI:29950"/>
        <dbReference type="ChEBI" id="CHEBI:82612"/>
        <dbReference type="ChEBI" id="CHEBI:85445"/>
        <dbReference type="ChEBI" id="CHEBI:85448"/>
        <dbReference type="EC" id="2.1.1.63"/>
    </reaction>
</comment>
<keyword evidence="4" id="KW-0227">DNA damage</keyword>
<sequence>MPDVRYTLFDTAIGRCALAWGDRGVIGVQLPEGSDDATRDRIRAACPAAVESAPDAAGGRAVEAVTELLECGRAPDAAVPLDLSEVPEFDARVYAVTRTITAGSTLTYGQVADLLGSPGAAQAVGQALGRNPIPLLVPCHRVLAAGGRVGGFSAHGGAVTKRVLLAIERAPGFDEPTLF</sequence>
<dbReference type="PANTHER" id="PTHR10815:SF5">
    <property type="entry name" value="METHYLATED-DNA--PROTEIN-CYSTEINE METHYLTRANSFERASE"/>
    <property type="match status" value="1"/>
</dbReference>
<accession>A0ABV9FV13</accession>
<evidence type="ECO:0000313" key="8">
    <source>
        <dbReference type="EMBL" id="MFC4604883.1"/>
    </source>
</evidence>
<evidence type="ECO:0000256" key="3">
    <source>
        <dbReference type="ARBA" id="ARBA00022679"/>
    </source>
</evidence>
<evidence type="ECO:0000256" key="1">
    <source>
        <dbReference type="ARBA" id="ARBA00001286"/>
    </source>
</evidence>
<feature type="domain" description="Methylated-DNA-[protein]-cysteine S-methyltransferase DNA binding" evidence="7">
    <location>
        <begin position="88"/>
        <end position="169"/>
    </location>
</feature>
<dbReference type="Gene3D" id="3.30.160.70">
    <property type="entry name" value="Methylated DNA-protein cysteine methyltransferase domain"/>
    <property type="match status" value="1"/>
</dbReference>
<keyword evidence="2 8" id="KW-0489">Methyltransferase</keyword>
<proteinExistence type="predicted"/>
<name>A0ABV9FV13_9NOCA</name>
<dbReference type="RefSeq" id="WP_378418041.1">
    <property type="nucleotide sequence ID" value="NZ_JBHSFO010000008.1"/>
</dbReference>
<dbReference type="SUPFAM" id="SSF53155">
    <property type="entry name" value="Methylated DNA-protein cysteine methyltransferase domain"/>
    <property type="match status" value="1"/>
</dbReference>
<dbReference type="EC" id="2.1.1.63" evidence="8"/>
<keyword evidence="5" id="KW-0234">DNA repair</keyword>
<dbReference type="InterPro" id="IPR036631">
    <property type="entry name" value="MGMT_N_sf"/>
</dbReference>
<organism evidence="8 9">
    <name type="scientific">Rhodococcus kronopolitis</name>
    <dbReference type="NCBI Taxonomy" id="1460226"/>
    <lineage>
        <taxon>Bacteria</taxon>
        <taxon>Bacillati</taxon>
        <taxon>Actinomycetota</taxon>
        <taxon>Actinomycetes</taxon>
        <taxon>Mycobacteriales</taxon>
        <taxon>Nocardiaceae</taxon>
        <taxon>Rhodococcus</taxon>
    </lineage>
</organism>
<dbReference type="InterPro" id="IPR001497">
    <property type="entry name" value="MethylDNA_cys_MeTrfase_AS"/>
</dbReference>
<dbReference type="GO" id="GO:0032259">
    <property type="term" value="P:methylation"/>
    <property type="evidence" value="ECO:0007669"/>
    <property type="project" value="UniProtKB-KW"/>
</dbReference>
<dbReference type="InterPro" id="IPR036217">
    <property type="entry name" value="MethylDNA_cys_MeTrfase_DNAb"/>
</dbReference>
<dbReference type="Pfam" id="PF01035">
    <property type="entry name" value="DNA_binding_1"/>
    <property type="match status" value="1"/>
</dbReference>
<dbReference type="PANTHER" id="PTHR10815">
    <property type="entry name" value="METHYLATED-DNA--PROTEIN-CYSTEINE METHYLTRANSFERASE"/>
    <property type="match status" value="1"/>
</dbReference>
<dbReference type="InterPro" id="IPR036388">
    <property type="entry name" value="WH-like_DNA-bd_sf"/>
</dbReference>
<dbReference type="GO" id="GO:0003908">
    <property type="term" value="F:methylated-DNA-[protein]-cysteine S-methyltransferase activity"/>
    <property type="evidence" value="ECO:0007669"/>
    <property type="project" value="UniProtKB-EC"/>
</dbReference>
<dbReference type="PROSITE" id="PS00374">
    <property type="entry name" value="MGMT"/>
    <property type="match status" value="1"/>
</dbReference>
<evidence type="ECO:0000256" key="6">
    <source>
        <dbReference type="ARBA" id="ARBA00049348"/>
    </source>
</evidence>
<dbReference type="CDD" id="cd06445">
    <property type="entry name" value="ATase"/>
    <property type="match status" value="1"/>
</dbReference>
<evidence type="ECO:0000256" key="5">
    <source>
        <dbReference type="ARBA" id="ARBA00023204"/>
    </source>
</evidence>
<dbReference type="Proteomes" id="UP001595914">
    <property type="component" value="Unassembled WGS sequence"/>
</dbReference>
<keyword evidence="9" id="KW-1185">Reference proteome</keyword>